<sequence>MKAQSPNTALQLALTRRAVACAWLTVCHEQQRHLRLTLVRLESYIEMELENFYLRQYGTEQGQEIACAFLNDLLVTTPVNATPCLSFLGNVVMDELSSRISPAPVTVH</sequence>
<evidence type="ECO:0008006" key="3">
    <source>
        <dbReference type="Google" id="ProtNLM"/>
    </source>
</evidence>
<dbReference type="OrthoDB" id="6540024at2"/>
<accession>A0A1H9JHI4</accession>
<reference evidence="2" key="1">
    <citation type="submission" date="2016-10" db="EMBL/GenBank/DDBJ databases">
        <authorList>
            <person name="Varghese N."/>
            <person name="Submissions S."/>
        </authorList>
    </citation>
    <scope>NUCLEOTIDE SEQUENCE [LARGE SCALE GENOMIC DNA]</scope>
    <source>
        <strain evidence="2">8N4</strain>
    </source>
</reference>
<evidence type="ECO:0000313" key="2">
    <source>
        <dbReference type="Proteomes" id="UP000242515"/>
    </source>
</evidence>
<proteinExistence type="predicted"/>
<protein>
    <recommendedName>
        <fullName evidence="3">DUF5375 family protein</fullName>
    </recommendedName>
</protein>
<gene>
    <name evidence="1" type="ORF">SAMN05216522_107189</name>
</gene>
<keyword evidence="2" id="KW-1185">Reference proteome</keyword>
<dbReference type="EMBL" id="FOGC01000007">
    <property type="protein sequence ID" value="SEQ86306.1"/>
    <property type="molecule type" value="Genomic_DNA"/>
</dbReference>
<organism evidence="1 2">
    <name type="scientific">Rosenbergiella nectarea</name>
    <dbReference type="NCBI Taxonomy" id="988801"/>
    <lineage>
        <taxon>Bacteria</taxon>
        <taxon>Pseudomonadati</taxon>
        <taxon>Pseudomonadota</taxon>
        <taxon>Gammaproteobacteria</taxon>
        <taxon>Enterobacterales</taxon>
        <taxon>Erwiniaceae</taxon>
        <taxon>Rosenbergiella</taxon>
    </lineage>
</organism>
<evidence type="ECO:0000313" key="1">
    <source>
        <dbReference type="EMBL" id="SEQ86306.1"/>
    </source>
</evidence>
<dbReference type="InterPro" id="IPR035317">
    <property type="entry name" value="DUF5375"/>
</dbReference>
<name>A0A1H9JHI4_9GAMM</name>
<dbReference type="RefSeq" id="WP_092676423.1">
    <property type="nucleotide sequence ID" value="NZ_FOGC01000007.1"/>
</dbReference>
<dbReference type="Pfam" id="PF17345">
    <property type="entry name" value="DUF5375"/>
    <property type="match status" value="1"/>
</dbReference>
<dbReference type="AlphaFoldDB" id="A0A1H9JHI4"/>
<dbReference type="STRING" id="988801.SAMN05216522_107189"/>
<dbReference type="Proteomes" id="UP000242515">
    <property type="component" value="Unassembled WGS sequence"/>
</dbReference>